<organism evidence="3 4">
    <name type="scientific">Kitasatospora misakiensis</name>
    <dbReference type="NCBI Taxonomy" id="67330"/>
    <lineage>
        <taxon>Bacteria</taxon>
        <taxon>Bacillati</taxon>
        <taxon>Actinomycetota</taxon>
        <taxon>Actinomycetes</taxon>
        <taxon>Kitasatosporales</taxon>
        <taxon>Streptomycetaceae</taxon>
        <taxon>Kitasatospora</taxon>
    </lineage>
</organism>
<feature type="compositionally biased region" description="Pro residues" evidence="1">
    <location>
        <begin position="73"/>
        <end position="82"/>
    </location>
</feature>
<evidence type="ECO:0000313" key="4">
    <source>
        <dbReference type="Proteomes" id="UP001595975"/>
    </source>
</evidence>
<dbReference type="Proteomes" id="UP001595975">
    <property type="component" value="Unassembled WGS sequence"/>
</dbReference>
<name>A0ABW0WTM3_9ACTN</name>
<keyword evidence="2" id="KW-1133">Transmembrane helix</keyword>
<proteinExistence type="predicted"/>
<reference evidence="4" key="1">
    <citation type="journal article" date="2019" name="Int. J. Syst. Evol. Microbiol.">
        <title>The Global Catalogue of Microorganisms (GCM) 10K type strain sequencing project: providing services to taxonomists for standard genome sequencing and annotation.</title>
        <authorList>
            <consortium name="The Broad Institute Genomics Platform"/>
            <consortium name="The Broad Institute Genome Sequencing Center for Infectious Disease"/>
            <person name="Wu L."/>
            <person name="Ma J."/>
        </authorList>
    </citation>
    <scope>NUCLEOTIDE SEQUENCE [LARGE SCALE GENOMIC DNA]</scope>
    <source>
        <strain evidence="4">CGMCC 4.1437</strain>
    </source>
</reference>
<feature type="transmembrane region" description="Helical" evidence="2">
    <location>
        <begin position="93"/>
        <end position="113"/>
    </location>
</feature>
<evidence type="ECO:0000313" key="3">
    <source>
        <dbReference type="EMBL" id="MFC5661611.1"/>
    </source>
</evidence>
<keyword evidence="2" id="KW-0812">Transmembrane</keyword>
<evidence type="ECO:0000256" key="2">
    <source>
        <dbReference type="SAM" id="Phobius"/>
    </source>
</evidence>
<dbReference type="RefSeq" id="WP_380223173.1">
    <property type="nucleotide sequence ID" value="NZ_JBHSOF010000001.1"/>
</dbReference>
<dbReference type="EMBL" id="JBHSOF010000001">
    <property type="protein sequence ID" value="MFC5661611.1"/>
    <property type="molecule type" value="Genomic_DNA"/>
</dbReference>
<protein>
    <submittedName>
        <fullName evidence="3">Uncharacterized protein</fullName>
    </submittedName>
</protein>
<accession>A0ABW0WTM3</accession>
<comment type="caution">
    <text evidence="3">The sequence shown here is derived from an EMBL/GenBank/DDBJ whole genome shotgun (WGS) entry which is preliminary data.</text>
</comment>
<feature type="region of interest" description="Disordered" evidence="1">
    <location>
        <begin position="67"/>
        <end position="86"/>
    </location>
</feature>
<sequence>MICPRCDARLLARERTGRTCGRCRRPFALDPKLDRGLHDVRLRRTVERLGDGGRLLLTTEQLRWSLQGRGRPPARPRNVPPGRPKEPEFEGTGVLVFCLGMGAGLLAVAYLLAAYLPSAVILAVPAGGFGIVLLAAMARDTVRLLRRKRILAAWQLADQQWQARRDRQWQQQDAWTAPLAELPGWSVESFEQTVLDRWIQVYGALPEGVVRASVVRPSLPDGPPVLAVLCPDRAVAAFLHANTFGARQGAVLVGTPAEVPAGLPVIVLHDASPEGHLLVAETRAARPGVPVVDAGLSVRTVLAAGDRAVQFYAHQQREELEARLDRLPGLRPAERAWFGAGLWSPLAAVPPRRLLRTAERAAEQALLGEVGFLSWPEPEVSR</sequence>
<keyword evidence="4" id="KW-1185">Reference proteome</keyword>
<evidence type="ECO:0000256" key="1">
    <source>
        <dbReference type="SAM" id="MobiDB-lite"/>
    </source>
</evidence>
<gene>
    <name evidence="3" type="ORF">ACFP3U_01295</name>
</gene>
<feature type="transmembrane region" description="Helical" evidence="2">
    <location>
        <begin position="119"/>
        <end position="138"/>
    </location>
</feature>
<keyword evidence="2" id="KW-0472">Membrane</keyword>